<organism evidence="1 2">
    <name type="scientific">Chryseobacterium rhizosphaerae</name>
    <dbReference type="NCBI Taxonomy" id="395937"/>
    <lineage>
        <taxon>Bacteria</taxon>
        <taxon>Pseudomonadati</taxon>
        <taxon>Bacteroidota</taxon>
        <taxon>Flavobacteriia</taxon>
        <taxon>Flavobacteriales</taxon>
        <taxon>Weeksellaceae</taxon>
        <taxon>Chryseobacterium group</taxon>
        <taxon>Chryseobacterium</taxon>
    </lineage>
</organism>
<dbReference type="RefSeq" id="WP_309946523.1">
    <property type="nucleotide sequence ID" value="NZ_JAVDQY010000002.1"/>
</dbReference>
<dbReference type="AlphaFoldDB" id="A0AAE4C415"/>
<comment type="caution">
    <text evidence="1">The sequence shown here is derived from an EMBL/GenBank/DDBJ whole genome shotgun (WGS) entry which is preliminary data.</text>
</comment>
<dbReference type="EMBL" id="JAVDQY010000002">
    <property type="protein sequence ID" value="MDR6527104.1"/>
    <property type="molecule type" value="Genomic_DNA"/>
</dbReference>
<gene>
    <name evidence="1" type="ORF">J2787_002484</name>
</gene>
<accession>A0AAE4C415</accession>
<sequence length="262" mass="29983">MKTIKFLKIIPLLTLPLFLITCKKSGDTGKVGANTDKNGSVNKKGNLHIDFLDRISNEEIIKGKENFKNLNLKSHLKINLNYNDFEKMINSANKKNAKFFFLSDANDSLSLGMALSDDNILNYDKDALYILSGDHFVPDSNGIFKDKKKKFDAFKSKLVDSVSKNDPCDMIIYTLDDIKRYLQMTRDIEAMTLHKIIDLQFEYIQFKDFTRKDGTLIDYTKNKESRVSFAVKTNYDDTSAARDVNISSDIINFYYDAGDLKP</sequence>
<name>A0AAE4C415_9FLAO</name>
<reference evidence="1" key="1">
    <citation type="submission" date="2023-07" db="EMBL/GenBank/DDBJ databases">
        <title>Sorghum-associated microbial communities from plants grown in Nebraska, USA.</title>
        <authorList>
            <person name="Schachtman D."/>
        </authorList>
    </citation>
    <scope>NUCLEOTIDE SEQUENCE</scope>
    <source>
        <strain evidence="1">DS2360</strain>
    </source>
</reference>
<evidence type="ECO:0000313" key="1">
    <source>
        <dbReference type="EMBL" id="MDR6527104.1"/>
    </source>
</evidence>
<proteinExistence type="predicted"/>
<protein>
    <submittedName>
        <fullName evidence="1">Uncharacterized protein</fullName>
    </submittedName>
</protein>
<dbReference type="Proteomes" id="UP001184861">
    <property type="component" value="Unassembled WGS sequence"/>
</dbReference>
<evidence type="ECO:0000313" key="2">
    <source>
        <dbReference type="Proteomes" id="UP001184861"/>
    </source>
</evidence>